<dbReference type="OrthoDB" id="5060046at2759"/>
<evidence type="ECO:0000313" key="3">
    <source>
        <dbReference type="EMBL" id="KAH7151911.1"/>
    </source>
</evidence>
<reference evidence="3" key="1">
    <citation type="journal article" date="2021" name="Nat. Commun.">
        <title>Genetic determinants of endophytism in the Arabidopsis root mycobiome.</title>
        <authorList>
            <person name="Mesny F."/>
            <person name="Miyauchi S."/>
            <person name="Thiergart T."/>
            <person name="Pickel B."/>
            <person name="Atanasova L."/>
            <person name="Karlsson M."/>
            <person name="Huettel B."/>
            <person name="Barry K.W."/>
            <person name="Haridas S."/>
            <person name="Chen C."/>
            <person name="Bauer D."/>
            <person name="Andreopoulos W."/>
            <person name="Pangilinan J."/>
            <person name="LaButti K."/>
            <person name="Riley R."/>
            <person name="Lipzen A."/>
            <person name="Clum A."/>
            <person name="Drula E."/>
            <person name="Henrissat B."/>
            <person name="Kohler A."/>
            <person name="Grigoriev I.V."/>
            <person name="Martin F.M."/>
            <person name="Hacquard S."/>
        </authorList>
    </citation>
    <scope>NUCLEOTIDE SEQUENCE</scope>
    <source>
        <strain evidence="3">MPI-CAGE-AT-0021</strain>
    </source>
</reference>
<evidence type="ECO:0000259" key="2">
    <source>
        <dbReference type="PROSITE" id="PS50181"/>
    </source>
</evidence>
<gene>
    <name evidence="3" type="ORF">B0J13DRAFT_251195</name>
</gene>
<sequence length="237" mass="27156">MLPSATLLGLPSELHPEIVKNLSFPDNVNLKRTCKYFQDLIKFSHAEQIQAETSPYAIAKDVYACVGCQRLRPAHRFADNMLRAKRRKGGMEASKRFCIECGTTPQRKECIQGYSPGAHISIRGVHHVICLGCRRFDRGAQDGQGRNTSYCLLCMAANERFRMALQQRQDEYRMVEKRRRLRQEQEQRRAARRAFWGSDHDEDSDGLEPSPTWSELQMDIIQAEADTYMNSPKAGSE</sequence>
<dbReference type="SUPFAM" id="SSF81383">
    <property type="entry name" value="F-box domain"/>
    <property type="match status" value="1"/>
</dbReference>
<proteinExistence type="predicted"/>
<keyword evidence="4" id="KW-1185">Reference proteome</keyword>
<dbReference type="Proteomes" id="UP000717696">
    <property type="component" value="Unassembled WGS sequence"/>
</dbReference>
<feature type="region of interest" description="Disordered" evidence="1">
    <location>
        <begin position="192"/>
        <end position="215"/>
    </location>
</feature>
<organism evidence="3 4">
    <name type="scientific">Dactylonectria estremocensis</name>
    <dbReference type="NCBI Taxonomy" id="1079267"/>
    <lineage>
        <taxon>Eukaryota</taxon>
        <taxon>Fungi</taxon>
        <taxon>Dikarya</taxon>
        <taxon>Ascomycota</taxon>
        <taxon>Pezizomycotina</taxon>
        <taxon>Sordariomycetes</taxon>
        <taxon>Hypocreomycetidae</taxon>
        <taxon>Hypocreales</taxon>
        <taxon>Nectriaceae</taxon>
        <taxon>Dactylonectria</taxon>
    </lineage>
</organism>
<evidence type="ECO:0000256" key="1">
    <source>
        <dbReference type="SAM" id="MobiDB-lite"/>
    </source>
</evidence>
<accession>A0A9P9F472</accession>
<comment type="caution">
    <text evidence="3">The sequence shown here is derived from an EMBL/GenBank/DDBJ whole genome shotgun (WGS) entry which is preliminary data.</text>
</comment>
<name>A0A9P9F472_9HYPO</name>
<dbReference type="InterPro" id="IPR036047">
    <property type="entry name" value="F-box-like_dom_sf"/>
</dbReference>
<dbReference type="InterPro" id="IPR001810">
    <property type="entry name" value="F-box_dom"/>
</dbReference>
<dbReference type="Pfam" id="PF00646">
    <property type="entry name" value="F-box"/>
    <property type="match status" value="1"/>
</dbReference>
<evidence type="ECO:0000313" key="4">
    <source>
        <dbReference type="Proteomes" id="UP000717696"/>
    </source>
</evidence>
<feature type="domain" description="F-box" evidence="2">
    <location>
        <begin position="4"/>
        <end position="42"/>
    </location>
</feature>
<dbReference type="EMBL" id="JAGMUU010000005">
    <property type="protein sequence ID" value="KAH7151911.1"/>
    <property type="molecule type" value="Genomic_DNA"/>
</dbReference>
<dbReference type="AlphaFoldDB" id="A0A9P9F472"/>
<dbReference type="PROSITE" id="PS50181">
    <property type="entry name" value="FBOX"/>
    <property type="match status" value="1"/>
</dbReference>
<protein>
    <recommendedName>
        <fullName evidence="2">F-box domain-containing protein</fullName>
    </recommendedName>
</protein>